<proteinExistence type="predicted"/>
<dbReference type="SUPFAM" id="SSF102114">
    <property type="entry name" value="Radical SAM enzymes"/>
    <property type="match status" value="1"/>
</dbReference>
<organism evidence="1 2">
    <name type="scientific">Bifidobacterium adolescentis</name>
    <dbReference type="NCBI Taxonomy" id="1680"/>
    <lineage>
        <taxon>Bacteria</taxon>
        <taxon>Bacillati</taxon>
        <taxon>Actinomycetota</taxon>
        <taxon>Actinomycetes</taxon>
        <taxon>Bifidobacteriales</taxon>
        <taxon>Bifidobacteriaceae</taxon>
        <taxon>Bifidobacterium</taxon>
    </lineage>
</organism>
<dbReference type="InterPro" id="IPR058240">
    <property type="entry name" value="rSAM_sf"/>
</dbReference>
<evidence type="ECO:0000313" key="2">
    <source>
        <dbReference type="Proteomes" id="UP000193208"/>
    </source>
</evidence>
<dbReference type="EMBL" id="LNKI01000002">
    <property type="protein sequence ID" value="OSH00629.1"/>
    <property type="molecule type" value="Genomic_DNA"/>
</dbReference>
<name>A0A1X3A1R6_BIFAD</name>
<comment type="caution">
    <text evidence="1">The sequence shown here is derived from an EMBL/GenBank/DDBJ whole genome shotgun (WGS) entry which is preliminary data.</text>
</comment>
<dbReference type="InterPro" id="IPR013785">
    <property type="entry name" value="Aldolase_TIM"/>
</dbReference>
<sequence length="241" mass="28369">MSDNRNYSVITNFGCHWQCPYCIVRNTGIQIAETRMGATYDTVMDLADSGKMKFLSFSGGGDPLWGLDIRRAYWYASITRSLYEYDIETEMHTSMPSMVKRMYNLAPAVEFSRIVYHLRNVNMIRNLDSIDGEMIRVVFVVTPDFTKDKLDAIVKAVKDNPSVDELSFRQMVKPDYSIDHTCEDYLREGHKKEWWYITQGDYNHYIVNDRISDKYEDFRISREDLPDWLLESDYRQGAIYE</sequence>
<dbReference type="AlphaFoldDB" id="A0A1X3A1R6"/>
<dbReference type="Gene3D" id="3.20.20.70">
    <property type="entry name" value="Aldolase class I"/>
    <property type="match status" value="1"/>
</dbReference>
<accession>A0A1X3A1R6</accession>
<dbReference type="Proteomes" id="UP000193208">
    <property type="component" value="Unassembled WGS sequence"/>
</dbReference>
<gene>
    <name evidence="1" type="ORF">AL0467_1029</name>
</gene>
<evidence type="ECO:0000313" key="1">
    <source>
        <dbReference type="EMBL" id="OSH00629.1"/>
    </source>
</evidence>
<protein>
    <submittedName>
        <fullName evidence="1">Radical SAM domain-containing protein</fullName>
    </submittedName>
</protein>
<dbReference type="RefSeq" id="WP_085381873.1">
    <property type="nucleotide sequence ID" value="NZ_LNKI01000002.1"/>
</dbReference>
<reference evidence="1 2" key="1">
    <citation type="journal article" date="2016" name="Sci. Rep.">
        <title>Evaluation of genetic diversity among strains of the human gut commensal Bifidobacterium adolescentis.</title>
        <authorList>
            <person name="Duranti S."/>
            <person name="Milani C."/>
            <person name="Lugli G.A."/>
            <person name="Mancabelli L."/>
            <person name="Turroni F."/>
            <person name="Ferrario C."/>
            <person name="Mangifesta M."/>
            <person name="Viappiani A."/>
            <person name="Sanchez B."/>
            <person name="Margolles A."/>
            <person name="van Sinderen D."/>
            <person name="Ventura M."/>
        </authorList>
    </citation>
    <scope>NUCLEOTIDE SEQUENCE [LARGE SCALE GENOMIC DNA]</scope>
    <source>
        <strain evidence="1 2">AL46-7</strain>
    </source>
</reference>